<evidence type="ECO:0000256" key="4">
    <source>
        <dbReference type="RuleBase" id="RU003345"/>
    </source>
</evidence>
<dbReference type="PANTHER" id="PTHR43570">
    <property type="entry name" value="ALDEHYDE DEHYDROGENASE"/>
    <property type="match status" value="1"/>
</dbReference>
<comment type="similarity">
    <text evidence="1 4">Belongs to the aldehyde dehydrogenase family.</text>
</comment>
<dbReference type="Gene3D" id="3.40.309.10">
    <property type="entry name" value="Aldehyde Dehydrogenase, Chain A, domain 2"/>
    <property type="match status" value="1"/>
</dbReference>
<reference evidence="6" key="1">
    <citation type="journal article" date="2014" name="Nat. Commun.">
        <title>The rainbow trout genome provides novel insights into evolution after whole-genome duplication in vertebrates.</title>
        <authorList>
            <person name="Berthelot C."/>
            <person name="Brunet F."/>
            <person name="Chalopin D."/>
            <person name="Juanchich A."/>
            <person name="Bernard M."/>
            <person name="Noel B."/>
            <person name="Bento P."/>
            <person name="Da Silva C."/>
            <person name="Labadie K."/>
            <person name="Alberti A."/>
            <person name="Aury J.M."/>
            <person name="Louis A."/>
            <person name="Dehais P."/>
            <person name="Bardou P."/>
            <person name="Montfort J."/>
            <person name="Klopp C."/>
            <person name="Cabau C."/>
            <person name="Gaspin C."/>
            <person name="Thorgaard G.H."/>
            <person name="Boussaha M."/>
            <person name="Quillet E."/>
            <person name="Guyomard R."/>
            <person name="Galiana D."/>
            <person name="Bobe J."/>
            <person name="Volff J.N."/>
            <person name="Genet C."/>
            <person name="Wincker P."/>
            <person name="Jaillon O."/>
            <person name="Roest Crollius H."/>
            <person name="Guiguen Y."/>
        </authorList>
    </citation>
    <scope>NUCLEOTIDE SEQUENCE [LARGE SCALE GENOMIC DNA]</scope>
</reference>
<dbReference type="EMBL" id="FR906325">
    <property type="protein sequence ID" value="CDQ84071.1"/>
    <property type="molecule type" value="Genomic_DNA"/>
</dbReference>
<evidence type="ECO:0000256" key="3">
    <source>
        <dbReference type="PROSITE-ProRule" id="PRU10007"/>
    </source>
</evidence>
<evidence type="ECO:0000259" key="5">
    <source>
        <dbReference type="Pfam" id="PF00171"/>
    </source>
</evidence>
<evidence type="ECO:0000256" key="2">
    <source>
        <dbReference type="ARBA" id="ARBA00023002"/>
    </source>
</evidence>
<reference evidence="6" key="2">
    <citation type="submission" date="2014-03" db="EMBL/GenBank/DDBJ databases">
        <authorList>
            <person name="Genoscope - CEA"/>
        </authorList>
    </citation>
    <scope>NUCLEOTIDE SEQUENCE</scope>
</reference>
<proteinExistence type="inferred from homology"/>
<keyword evidence="2 4" id="KW-0560">Oxidoreductase</keyword>
<accession>A0A060XX39</accession>
<protein>
    <recommendedName>
        <fullName evidence="5">Aldehyde dehydrogenase domain-containing protein</fullName>
    </recommendedName>
</protein>
<dbReference type="STRING" id="8022.A0A060XX39"/>
<dbReference type="GO" id="GO:0004029">
    <property type="term" value="F:aldehyde dehydrogenase (NAD+) activity"/>
    <property type="evidence" value="ECO:0007669"/>
    <property type="project" value="TreeGrafter"/>
</dbReference>
<evidence type="ECO:0000256" key="1">
    <source>
        <dbReference type="ARBA" id="ARBA00009986"/>
    </source>
</evidence>
<evidence type="ECO:0000313" key="6">
    <source>
        <dbReference type="EMBL" id="CDQ84071.1"/>
    </source>
</evidence>
<dbReference type="InterPro" id="IPR016160">
    <property type="entry name" value="Ald_DH_CS_CYS"/>
</dbReference>
<feature type="domain" description="Aldehyde dehydrogenase" evidence="5">
    <location>
        <begin position="1"/>
        <end position="70"/>
    </location>
</feature>
<dbReference type="InterPro" id="IPR029510">
    <property type="entry name" value="Ald_DH_CS_GLU"/>
</dbReference>
<dbReference type="PaxDb" id="8022-A0A060XX39"/>
<sequence length="119" mass="13354">MEAAARHLTPVTLELGGKSPCYIDKDVDLRVACRRITWGKFVNCGQTCIAPDYILCEPSLQNRVVEGIRQTLLVSYLIYLSLSLSRSSSLSLSLYRSSSLFLSKSYSNQIYLYSPSYIS</sequence>
<dbReference type="GO" id="GO:0006081">
    <property type="term" value="P:aldehyde metabolic process"/>
    <property type="evidence" value="ECO:0007669"/>
    <property type="project" value="InterPro"/>
</dbReference>
<evidence type="ECO:0000313" key="7">
    <source>
        <dbReference type="Proteomes" id="UP000193380"/>
    </source>
</evidence>
<organism evidence="6 7">
    <name type="scientific">Oncorhynchus mykiss</name>
    <name type="common">Rainbow trout</name>
    <name type="synonym">Salmo gairdneri</name>
    <dbReference type="NCBI Taxonomy" id="8022"/>
    <lineage>
        <taxon>Eukaryota</taxon>
        <taxon>Metazoa</taxon>
        <taxon>Chordata</taxon>
        <taxon>Craniata</taxon>
        <taxon>Vertebrata</taxon>
        <taxon>Euteleostomi</taxon>
        <taxon>Actinopterygii</taxon>
        <taxon>Neopterygii</taxon>
        <taxon>Teleostei</taxon>
        <taxon>Protacanthopterygii</taxon>
        <taxon>Salmoniformes</taxon>
        <taxon>Salmonidae</taxon>
        <taxon>Salmoninae</taxon>
        <taxon>Oncorhynchus</taxon>
    </lineage>
</organism>
<dbReference type="GO" id="GO:0005737">
    <property type="term" value="C:cytoplasm"/>
    <property type="evidence" value="ECO:0007669"/>
    <property type="project" value="TreeGrafter"/>
</dbReference>
<dbReference type="PROSITE" id="PS00687">
    <property type="entry name" value="ALDEHYDE_DEHYDR_GLU"/>
    <property type="match status" value="1"/>
</dbReference>
<dbReference type="AlphaFoldDB" id="A0A060XX39"/>
<name>A0A060XX39_ONCMY</name>
<dbReference type="InterPro" id="IPR012394">
    <property type="entry name" value="Aldehyde_DH_NAD(P)"/>
</dbReference>
<dbReference type="InterPro" id="IPR015590">
    <property type="entry name" value="Aldehyde_DH_dom"/>
</dbReference>
<dbReference type="InterPro" id="IPR016161">
    <property type="entry name" value="Ald_DH/histidinol_DH"/>
</dbReference>
<gene>
    <name evidence="6" type="ORF">GSONMT00058782001</name>
</gene>
<dbReference type="PANTHER" id="PTHR43570:SF22">
    <property type="entry name" value="ALDEHYDE DEHYDROGENASE"/>
    <property type="match status" value="1"/>
</dbReference>
<dbReference type="Proteomes" id="UP000193380">
    <property type="component" value="Unassembled WGS sequence"/>
</dbReference>
<dbReference type="GO" id="GO:0004028">
    <property type="term" value="F:3-chloroallyl aldehyde dehydrogenase activity"/>
    <property type="evidence" value="ECO:0007669"/>
    <property type="project" value="TreeGrafter"/>
</dbReference>
<dbReference type="Pfam" id="PF00171">
    <property type="entry name" value="Aldedh"/>
    <property type="match status" value="1"/>
</dbReference>
<dbReference type="SUPFAM" id="SSF53720">
    <property type="entry name" value="ALDH-like"/>
    <property type="match status" value="1"/>
</dbReference>
<dbReference type="InterPro" id="IPR016162">
    <property type="entry name" value="Ald_DH_N"/>
</dbReference>
<feature type="active site" evidence="3">
    <location>
        <position position="14"/>
    </location>
</feature>
<dbReference type="PROSITE" id="PS00070">
    <property type="entry name" value="ALDEHYDE_DEHYDR_CYS"/>
    <property type="match status" value="1"/>
</dbReference>
<dbReference type="Gene3D" id="3.40.605.10">
    <property type="entry name" value="Aldehyde Dehydrogenase, Chain A, domain 1"/>
    <property type="match status" value="1"/>
</dbReference>
<dbReference type="InterPro" id="IPR016163">
    <property type="entry name" value="Ald_DH_C"/>
</dbReference>